<protein>
    <submittedName>
        <fullName evidence="1">WD repeat-containing protein wrap73</fullName>
    </submittedName>
</protein>
<keyword evidence="2" id="KW-1185">Reference proteome</keyword>
<comment type="caution">
    <text evidence="1">The sequence shown here is derived from an EMBL/GenBank/DDBJ whole genome shotgun (WGS) entry which is preliminary data.</text>
</comment>
<gene>
    <name evidence="1" type="primary">WRAP73</name>
    <name evidence="1" type="ORF">EV182_001184</name>
</gene>
<accession>A0ACC1HXA7</accession>
<reference evidence="1" key="1">
    <citation type="submission" date="2022-06" db="EMBL/GenBank/DDBJ databases">
        <title>Phylogenomic reconstructions and comparative analyses of Kickxellomycotina fungi.</title>
        <authorList>
            <person name="Reynolds N.K."/>
            <person name="Stajich J.E."/>
            <person name="Barry K."/>
            <person name="Grigoriev I.V."/>
            <person name="Crous P."/>
            <person name="Smith M.E."/>
        </authorList>
    </citation>
    <scope>NUCLEOTIDE SEQUENCE</scope>
    <source>
        <strain evidence="1">RSA 2271</strain>
    </source>
</reference>
<name>A0ACC1HXA7_9FUNG</name>
<organism evidence="1 2">
    <name type="scientific">Spiromyces aspiralis</name>
    <dbReference type="NCBI Taxonomy" id="68401"/>
    <lineage>
        <taxon>Eukaryota</taxon>
        <taxon>Fungi</taxon>
        <taxon>Fungi incertae sedis</taxon>
        <taxon>Zoopagomycota</taxon>
        <taxon>Kickxellomycotina</taxon>
        <taxon>Kickxellomycetes</taxon>
        <taxon>Kickxellales</taxon>
        <taxon>Kickxellaceae</taxon>
        <taxon>Spiromyces</taxon>
    </lineage>
</organism>
<evidence type="ECO:0000313" key="1">
    <source>
        <dbReference type="EMBL" id="KAJ1679857.1"/>
    </source>
</evidence>
<sequence>MLGKTNADVYIEEEVESTFSDLKHRLNMLKKQTVFKCESTPTSIRRNMGPDPGRPNPRVGVGFIEFNADGSLLCTRNDNMPNALWIWRVGSLELVAVVQTLGAVR</sequence>
<evidence type="ECO:0000313" key="2">
    <source>
        <dbReference type="Proteomes" id="UP001145114"/>
    </source>
</evidence>
<dbReference type="EMBL" id="JAMZIH010000145">
    <property type="protein sequence ID" value="KAJ1679857.1"/>
    <property type="molecule type" value="Genomic_DNA"/>
</dbReference>
<feature type="non-terminal residue" evidence="1">
    <location>
        <position position="105"/>
    </location>
</feature>
<dbReference type="Proteomes" id="UP001145114">
    <property type="component" value="Unassembled WGS sequence"/>
</dbReference>
<proteinExistence type="predicted"/>